<name>A0A5K3EMS6_MESCO</name>
<organism evidence="2">
    <name type="scientific">Mesocestoides corti</name>
    <name type="common">Flatworm</name>
    <dbReference type="NCBI Taxonomy" id="53468"/>
    <lineage>
        <taxon>Eukaryota</taxon>
        <taxon>Metazoa</taxon>
        <taxon>Spiralia</taxon>
        <taxon>Lophotrochozoa</taxon>
        <taxon>Platyhelminthes</taxon>
        <taxon>Cestoda</taxon>
        <taxon>Eucestoda</taxon>
        <taxon>Cyclophyllidea</taxon>
        <taxon>Mesocestoididae</taxon>
        <taxon>Mesocestoides</taxon>
    </lineage>
</organism>
<keyword evidence="1" id="KW-0732">Signal</keyword>
<accession>A0A5K3EMS6</accession>
<feature type="chain" id="PRO_5024278962" evidence="1">
    <location>
        <begin position="18"/>
        <end position="82"/>
    </location>
</feature>
<evidence type="ECO:0000313" key="2">
    <source>
        <dbReference type="WBParaSite" id="MCU_001773-RA"/>
    </source>
</evidence>
<proteinExistence type="predicted"/>
<dbReference type="AlphaFoldDB" id="A0A5K3EMS6"/>
<feature type="signal peptide" evidence="1">
    <location>
        <begin position="1"/>
        <end position="17"/>
    </location>
</feature>
<evidence type="ECO:0000256" key="1">
    <source>
        <dbReference type="SAM" id="SignalP"/>
    </source>
</evidence>
<protein>
    <submittedName>
        <fullName evidence="2">Metalloproteinase inhibitor 1</fullName>
    </submittedName>
</protein>
<sequence length="82" mass="9322">MLAPVIMLGLLIAGILASPGLPRRPPPFFDSDAFQLTDPTVTEQVDDTAPELYHLRQLQALRDRMNGKQFQKRFFCNRYGCI</sequence>
<dbReference type="WBParaSite" id="MCU_001773-RA">
    <property type="protein sequence ID" value="MCU_001773-RA"/>
    <property type="gene ID" value="MCU_001773"/>
</dbReference>
<reference evidence="2" key="1">
    <citation type="submission" date="2019-11" db="UniProtKB">
        <authorList>
            <consortium name="WormBaseParasite"/>
        </authorList>
    </citation>
    <scope>IDENTIFICATION</scope>
</reference>